<protein>
    <submittedName>
        <fullName evidence="1">Uncharacterized protein</fullName>
    </submittedName>
</protein>
<dbReference type="Proteomes" id="UP001196413">
    <property type="component" value="Unassembled WGS sequence"/>
</dbReference>
<accession>A0AAD5MDT9</accession>
<dbReference type="EMBL" id="JAHQIW010003811">
    <property type="protein sequence ID" value="KAJ1360192.1"/>
    <property type="molecule type" value="Genomic_DNA"/>
</dbReference>
<evidence type="ECO:0000313" key="3">
    <source>
        <dbReference type="Proteomes" id="UP001196413"/>
    </source>
</evidence>
<dbReference type="EMBL" id="JAHQIW010000084">
    <property type="protein sequence ID" value="KAJ1345916.1"/>
    <property type="molecule type" value="Genomic_DNA"/>
</dbReference>
<keyword evidence="3" id="KW-1185">Reference proteome</keyword>
<evidence type="ECO:0000313" key="1">
    <source>
        <dbReference type="EMBL" id="KAJ1345916.1"/>
    </source>
</evidence>
<dbReference type="AlphaFoldDB" id="A0AAD5MDT9"/>
<name>A0AAD5MDT9_PARTN</name>
<sequence>MYGETALVRPLHKSAQEYEHTYVPVLYVHHRRTFISKKTTKDSRNRVRPPHDNS</sequence>
<evidence type="ECO:0000313" key="2">
    <source>
        <dbReference type="EMBL" id="KAJ1360192.1"/>
    </source>
</evidence>
<proteinExistence type="predicted"/>
<organism evidence="1 3">
    <name type="scientific">Parelaphostrongylus tenuis</name>
    <name type="common">Meningeal worm</name>
    <dbReference type="NCBI Taxonomy" id="148309"/>
    <lineage>
        <taxon>Eukaryota</taxon>
        <taxon>Metazoa</taxon>
        <taxon>Ecdysozoa</taxon>
        <taxon>Nematoda</taxon>
        <taxon>Chromadorea</taxon>
        <taxon>Rhabditida</taxon>
        <taxon>Rhabditina</taxon>
        <taxon>Rhabditomorpha</taxon>
        <taxon>Strongyloidea</taxon>
        <taxon>Metastrongylidae</taxon>
        <taxon>Parelaphostrongylus</taxon>
    </lineage>
</organism>
<reference evidence="1" key="1">
    <citation type="submission" date="2021-06" db="EMBL/GenBank/DDBJ databases">
        <title>Parelaphostrongylus tenuis whole genome reference sequence.</title>
        <authorList>
            <person name="Garwood T.J."/>
            <person name="Larsen P.A."/>
            <person name="Fountain-Jones N.M."/>
            <person name="Garbe J.R."/>
            <person name="Macchietto M.G."/>
            <person name="Kania S.A."/>
            <person name="Gerhold R.W."/>
            <person name="Richards J.E."/>
            <person name="Wolf T.M."/>
        </authorList>
    </citation>
    <scope>NUCLEOTIDE SEQUENCE</scope>
    <source>
        <strain evidence="1">MNPRO001-30</strain>
        <tissue evidence="1">Meninges</tissue>
    </source>
</reference>
<comment type="caution">
    <text evidence="1">The sequence shown here is derived from an EMBL/GenBank/DDBJ whole genome shotgun (WGS) entry which is preliminary data.</text>
</comment>
<gene>
    <name evidence="1" type="ORF">KIN20_000552</name>
    <name evidence="2" type="ORF">KIN20_019112</name>
</gene>